<evidence type="ECO:0000313" key="4">
    <source>
        <dbReference type="Proteomes" id="UP001165460"/>
    </source>
</evidence>
<dbReference type="SUPFAM" id="SSF56925">
    <property type="entry name" value="OMPA-like"/>
    <property type="match status" value="1"/>
</dbReference>
<dbReference type="EMBL" id="JALGBH010000001">
    <property type="protein sequence ID" value="MCJ0741152.1"/>
    <property type="molecule type" value="Genomic_DNA"/>
</dbReference>
<gene>
    <name evidence="3" type="ORF">MMF97_00425</name>
</gene>
<dbReference type="InterPro" id="IPR025665">
    <property type="entry name" value="Beta-barrel_OMP_2"/>
</dbReference>
<organism evidence="3 4">
    <name type="scientific">Pedobacter montanisoli</name>
    <dbReference type="NCBI Taxonomy" id="2923277"/>
    <lineage>
        <taxon>Bacteria</taxon>
        <taxon>Pseudomonadati</taxon>
        <taxon>Bacteroidota</taxon>
        <taxon>Sphingobacteriia</taxon>
        <taxon>Sphingobacteriales</taxon>
        <taxon>Sphingobacteriaceae</taxon>
        <taxon>Pedobacter</taxon>
    </lineage>
</organism>
<evidence type="ECO:0000256" key="1">
    <source>
        <dbReference type="SAM" id="SignalP"/>
    </source>
</evidence>
<dbReference type="InterPro" id="IPR011250">
    <property type="entry name" value="OMP/PagP_B-barrel"/>
</dbReference>
<name>A0ABS9ZRD9_9SPHI</name>
<evidence type="ECO:0000259" key="2">
    <source>
        <dbReference type="Pfam" id="PF13568"/>
    </source>
</evidence>
<comment type="caution">
    <text evidence="3">The sequence shown here is derived from an EMBL/GenBank/DDBJ whole genome shotgun (WGS) entry which is preliminary data.</text>
</comment>
<protein>
    <submittedName>
        <fullName evidence="3">PorT family protein</fullName>
    </submittedName>
</protein>
<dbReference type="Proteomes" id="UP001165460">
    <property type="component" value="Unassembled WGS sequence"/>
</dbReference>
<accession>A0ABS9ZRD9</accession>
<proteinExistence type="predicted"/>
<sequence length="205" mass="23091">MKKTFLTLSFAILFVLNAFSQVSYGVHAGISVYKVKDFIADNALAGFTGGVHAQVSIAKSFVIQPEVNFQMQGSRYNYLGFMGDIANVEFEDSYRFNYLNIPILIKYQIPTTTLNVFAGPQNGFLLSAKHRSTPKDFETHTYDVKDQMNSYTFSGVYGIGWDFPQPNNHKISLEARYSNDFTKLEKAASSNAKNHGFSFMLAYTF</sequence>
<reference evidence="3" key="1">
    <citation type="submission" date="2022-03" db="EMBL/GenBank/DDBJ databases">
        <authorList>
            <person name="Woo C.Y."/>
        </authorList>
    </citation>
    <scope>NUCLEOTIDE SEQUENCE</scope>
    <source>
        <strain evidence="3">CYS-01</strain>
    </source>
</reference>
<evidence type="ECO:0000313" key="3">
    <source>
        <dbReference type="EMBL" id="MCJ0741152.1"/>
    </source>
</evidence>
<keyword evidence="4" id="KW-1185">Reference proteome</keyword>
<feature type="chain" id="PRO_5046112926" evidence="1">
    <location>
        <begin position="21"/>
        <end position="205"/>
    </location>
</feature>
<feature type="domain" description="Outer membrane protein beta-barrel" evidence="2">
    <location>
        <begin position="21"/>
        <end position="178"/>
    </location>
</feature>
<dbReference type="RefSeq" id="WP_243357516.1">
    <property type="nucleotide sequence ID" value="NZ_JALGBH010000001.1"/>
</dbReference>
<feature type="signal peptide" evidence="1">
    <location>
        <begin position="1"/>
        <end position="20"/>
    </location>
</feature>
<keyword evidence="1" id="KW-0732">Signal</keyword>
<dbReference type="Pfam" id="PF13568">
    <property type="entry name" value="OMP_b-brl_2"/>
    <property type="match status" value="1"/>
</dbReference>